<reference evidence="7" key="1">
    <citation type="submission" date="2016-10" db="EMBL/GenBank/DDBJ databases">
        <authorList>
            <person name="Varghese N."/>
            <person name="Submissions S."/>
        </authorList>
    </citation>
    <scope>NUCLEOTIDE SEQUENCE [LARGE SCALE GENOMIC DNA]</scope>
    <source>
        <strain evidence="7">DSM 18579</strain>
    </source>
</reference>
<dbReference type="EMBL" id="FOHV01000002">
    <property type="protein sequence ID" value="SES70201.1"/>
    <property type="molecule type" value="Genomic_DNA"/>
</dbReference>
<evidence type="ECO:0000256" key="1">
    <source>
        <dbReference type="ARBA" id="ARBA00012374"/>
    </source>
</evidence>
<dbReference type="SUPFAM" id="SSF48317">
    <property type="entry name" value="Acid phosphatase/Vanadium-dependent haloperoxidase"/>
    <property type="match status" value="1"/>
</dbReference>
<dbReference type="GO" id="GO:0005886">
    <property type="term" value="C:plasma membrane"/>
    <property type="evidence" value="ECO:0007669"/>
    <property type="project" value="TreeGrafter"/>
</dbReference>
<feature type="transmembrane region" description="Helical" evidence="4">
    <location>
        <begin position="177"/>
        <end position="198"/>
    </location>
</feature>
<feature type="transmembrane region" description="Helical" evidence="4">
    <location>
        <begin position="205"/>
        <end position="223"/>
    </location>
</feature>
<keyword evidence="4" id="KW-0472">Membrane</keyword>
<dbReference type="InterPro" id="IPR036938">
    <property type="entry name" value="PAP2/HPO_sf"/>
</dbReference>
<evidence type="ECO:0000256" key="3">
    <source>
        <dbReference type="ARBA" id="ARBA00047594"/>
    </source>
</evidence>
<dbReference type="STRING" id="1123402.SAMN02583745_00254"/>
<accession>A0A1H9YM51</accession>
<dbReference type="OrthoDB" id="5586741at2"/>
<evidence type="ECO:0000256" key="4">
    <source>
        <dbReference type="SAM" id="Phobius"/>
    </source>
</evidence>
<gene>
    <name evidence="6" type="ORF">SAMN02583745_00254</name>
</gene>
<evidence type="ECO:0000313" key="7">
    <source>
        <dbReference type="Proteomes" id="UP000242642"/>
    </source>
</evidence>
<feature type="transmembrane region" description="Helical" evidence="4">
    <location>
        <begin position="88"/>
        <end position="108"/>
    </location>
</feature>
<organism evidence="6 7">
    <name type="scientific">Thorsellia anophelis DSM 18579</name>
    <dbReference type="NCBI Taxonomy" id="1123402"/>
    <lineage>
        <taxon>Bacteria</taxon>
        <taxon>Pseudomonadati</taxon>
        <taxon>Pseudomonadota</taxon>
        <taxon>Gammaproteobacteria</taxon>
        <taxon>Enterobacterales</taxon>
        <taxon>Thorselliaceae</taxon>
        <taxon>Thorsellia</taxon>
    </lineage>
</organism>
<dbReference type="GO" id="GO:0050380">
    <property type="term" value="F:undecaprenyl-diphosphatase activity"/>
    <property type="evidence" value="ECO:0007669"/>
    <property type="project" value="UniProtKB-EC"/>
</dbReference>
<keyword evidence="4" id="KW-1133">Transmembrane helix</keyword>
<dbReference type="InterPro" id="IPR000326">
    <property type="entry name" value="PAP2/HPO"/>
</dbReference>
<evidence type="ECO:0000256" key="2">
    <source>
        <dbReference type="ARBA" id="ARBA00032707"/>
    </source>
</evidence>
<dbReference type="CDD" id="cd01610">
    <property type="entry name" value="PAP2_like"/>
    <property type="match status" value="1"/>
</dbReference>
<evidence type="ECO:0000313" key="6">
    <source>
        <dbReference type="EMBL" id="SES70201.1"/>
    </source>
</evidence>
<protein>
    <recommendedName>
        <fullName evidence="1">undecaprenyl-diphosphate phosphatase</fullName>
        <ecNumber evidence="1">3.6.1.27</ecNumber>
    </recommendedName>
    <alternativeName>
        <fullName evidence="2">Undecaprenyl pyrophosphate phosphatase</fullName>
    </alternativeName>
</protein>
<dbReference type="PANTHER" id="PTHR14969:SF54">
    <property type="entry name" value="PHOSPHATIDYLGLYCEROPHOSPHATASE B"/>
    <property type="match status" value="1"/>
</dbReference>
<dbReference type="SMART" id="SM00014">
    <property type="entry name" value="acidPPc"/>
    <property type="match status" value="1"/>
</dbReference>
<sequence>MHQYKLYLYTILFMFTIPLLGWYFNWELLELTQNNGWYTHLDGRFEHFSVFVLFLFTESVSFPYGIITAFFLTIIIARLLKLTLFQTCLLLVVTASAIIFGLGIKSLIKHITSEPRPYMLWLANLSTSVKLDLAQYYALTDKAAQQALLKSIIEQPFFEPWHIPSWLADHWIRDREYSFPSGHTFFASFFALLTAGLLKNKSNWLVGLLIFWAMVVMLSRLLLGMHRPIDLIGGVIIALIVSLAALWLMHKFIIARS</sequence>
<dbReference type="Gene3D" id="1.20.144.10">
    <property type="entry name" value="Phosphatidic acid phosphatase type 2/haloperoxidase"/>
    <property type="match status" value="1"/>
</dbReference>
<name>A0A1H9YM51_9GAMM</name>
<dbReference type="RefSeq" id="WP_093316993.1">
    <property type="nucleotide sequence ID" value="NZ_FOHV01000002.1"/>
</dbReference>
<keyword evidence="7" id="KW-1185">Reference proteome</keyword>
<feature type="domain" description="Phosphatidic acid phosphatase type 2/haloperoxidase" evidence="5">
    <location>
        <begin position="89"/>
        <end position="246"/>
    </location>
</feature>
<dbReference type="AlphaFoldDB" id="A0A1H9YM51"/>
<keyword evidence="4" id="KW-0812">Transmembrane</keyword>
<dbReference type="Pfam" id="PF01569">
    <property type="entry name" value="PAP2"/>
    <property type="match status" value="1"/>
</dbReference>
<feature type="transmembrane region" description="Helical" evidence="4">
    <location>
        <begin position="48"/>
        <end position="76"/>
    </location>
</feature>
<feature type="transmembrane region" description="Helical" evidence="4">
    <location>
        <begin position="7"/>
        <end position="24"/>
    </location>
</feature>
<comment type="catalytic activity">
    <reaction evidence="3">
        <text>di-trans,octa-cis-undecaprenyl diphosphate + H2O = di-trans,octa-cis-undecaprenyl phosphate + phosphate + H(+)</text>
        <dbReference type="Rhea" id="RHEA:28094"/>
        <dbReference type="ChEBI" id="CHEBI:15377"/>
        <dbReference type="ChEBI" id="CHEBI:15378"/>
        <dbReference type="ChEBI" id="CHEBI:43474"/>
        <dbReference type="ChEBI" id="CHEBI:58405"/>
        <dbReference type="ChEBI" id="CHEBI:60392"/>
        <dbReference type="EC" id="3.6.1.27"/>
    </reaction>
</comment>
<evidence type="ECO:0000259" key="5">
    <source>
        <dbReference type="SMART" id="SM00014"/>
    </source>
</evidence>
<proteinExistence type="predicted"/>
<dbReference type="EC" id="3.6.1.27" evidence="1"/>
<feature type="transmembrane region" description="Helical" evidence="4">
    <location>
        <begin position="229"/>
        <end position="249"/>
    </location>
</feature>
<dbReference type="PANTHER" id="PTHR14969">
    <property type="entry name" value="SPHINGOSINE-1-PHOSPHATE PHOSPHOHYDROLASE"/>
    <property type="match status" value="1"/>
</dbReference>
<dbReference type="Proteomes" id="UP000242642">
    <property type="component" value="Unassembled WGS sequence"/>
</dbReference>